<dbReference type="Gene3D" id="3.30.70.1060">
    <property type="entry name" value="Dimeric alpha+beta barrel"/>
    <property type="match status" value="1"/>
</dbReference>
<evidence type="ECO:0000313" key="3">
    <source>
        <dbReference type="EMBL" id="GAT07883.1"/>
    </source>
</evidence>
<organism evidence="4 6">
    <name type="scientific">Mycolicibacterium novocastrense</name>
    <name type="common">Mycobacterium novocastrense</name>
    <dbReference type="NCBI Taxonomy" id="59813"/>
    <lineage>
        <taxon>Bacteria</taxon>
        <taxon>Bacillati</taxon>
        <taxon>Actinomycetota</taxon>
        <taxon>Actinomycetes</taxon>
        <taxon>Mycobacteriales</taxon>
        <taxon>Mycobacteriaceae</taxon>
        <taxon>Mycolicibacterium</taxon>
    </lineage>
</organism>
<keyword evidence="5" id="KW-1185">Reference proteome</keyword>
<comment type="caution">
    <text evidence="4">The sequence shown here is derived from an EMBL/GenBank/DDBJ whole genome shotgun (WGS) entry which is preliminary data.</text>
</comment>
<comment type="similarity">
    <text evidence="1">Belongs to the YciI family.</text>
</comment>
<dbReference type="RefSeq" id="WP_201028790.1">
    <property type="nucleotide sequence ID" value="NZ_BCTA01000017.1"/>
</dbReference>
<reference evidence="3 5" key="1">
    <citation type="journal article" date="2016" name="Genome Announc.">
        <title>Draft Genome Sequences of Five Rapidly Growing Mycobacterium Species, M. thermoresistibile, M. fortuitum subsp. acetamidolyticum, M. canariasense, M. brisbanense, and M. novocastrense.</title>
        <authorList>
            <person name="Katahira K."/>
            <person name="Ogura Y."/>
            <person name="Gotoh Y."/>
            <person name="Hayashi T."/>
        </authorList>
    </citation>
    <scope>NUCLEOTIDE SEQUENCE [LARGE SCALE GENOMIC DNA]</scope>
    <source>
        <strain evidence="3 5">JCM18114</strain>
    </source>
</reference>
<gene>
    <name evidence="4" type="ORF">H7I77_20525</name>
    <name evidence="3" type="ORF">RMCN_1016</name>
</gene>
<reference evidence="4" key="2">
    <citation type="submission" date="2020-07" db="EMBL/GenBank/DDBJ databases">
        <authorList>
            <person name="Pettersson B.M.F."/>
            <person name="Behra P.R.K."/>
            <person name="Ramesh M."/>
            <person name="Das S."/>
            <person name="Dasgupta S."/>
            <person name="Kirsebom L.A."/>
        </authorList>
    </citation>
    <scope>NUCLEOTIDE SEQUENCE</scope>
    <source>
        <strain evidence="4">DSM 44203</strain>
    </source>
</reference>
<accession>A0AAW5SQ85</accession>
<dbReference type="InterPro" id="IPR011008">
    <property type="entry name" value="Dimeric_a/b-barrel"/>
</dbReference>
<dbReference type="InterPro" id="IPR005545">
    <property type="entry name" value="YCII"/>
</dbReference>
<evidence type="ECO:0000256" key="1">
    <source>
        <dbReference type="ARBA" id="ARBA00007689"/>
    </source>
</evidence>
<evidence type="ECO:0000313" key="5">
    <source>
        <dbReference type="Proteomes" id="UP000069773"/>
    </source>
</evidence>
<sequence>MTDPSGAASLFLFRLIPPRPDFAQTMTPAEQQAMAAHQQYWEQLLADGRVVVYGPVADPEGVWGMGVLRARDRAEVLAIAERDPSVAAGVNTFDVLEIMGGTTG</sequence>
<dbReference type="AlphaFoldDB" id="A0AAW5SQ85"/>
<dbReference type="Proteomes" id="UP001207528">
    <property type="component" value="Unassembled WGS sequence"/>
</dbReference>
<evidence type="ECO:0000313" key="6">
    <source>
        <dbReference type="Proteomes" id="UP001207528"/>
    </source>
</evidence>
<dbReference type="EMBL" id="JACKTI010000055">
    <property type="protein sequence ID" value="MCV7025707.1"/>
    <property type="molecule type" value="Genomic_DNA"/>
</dbReference>
<dbReference type="Pfam" id="PF03795">
    <property type="entry name" value="YCII"/>
    <property type="match status" value="1"/>
</dbReference>
<feature type="domain" description="YCII-related" evidence="2">
    <location>
        <begin position="14"/>
        <end position="95"/>
    </location>
</feature>
<dbReference type="SUPFAM" id="SSF54909">
    <property type="entry name" value="Dimeric alpha+beta barrel"/>
    <property type="match status" value="1"/>
</dbReference>
<evidence type="ECO:0000259" key="2">
    <source>
        <dbReference type="Pfam" id="PF03795"/>
    </source>
</evidence>
<evidence type="ECO:0000313" key="4">
    <source>
        <dbReference type="EMBL" id="MCV7025707.1"/>
    </source>
</evidence>
<name>A0AAW5SQ85_MYCNV</name>
<proteinExistence type="inferred from homology"/>
<reference evidence="4" key="3">
    <citation type="journal article" date="2022" name="BMC Genomics">
        <title>Comparative genome analysis of mycobacteria focusing on tRNA and non-coding RNA.</title>
        <authorList>
            <person name="Behra P.R.K."/>
            <person name="Pettersson B.M.F."/>
            <person name="Ramesh M."/>
            <person name="Das S."/>
            <person name="Dasgupta S."/>
            <person name="Kirsebom L.A."/>
        </authorList>
    </citation>
    <scope>NUCLEOTIDE SEQUENCE</scope>
    <source>
        <strain evidence="4">DSM 44203</strain>
    </source>
</reference>
<protein>
    <submittedName>
        <fullName evidence="3">YCII-related domain-containing protein</fullName>
    </submittedName>
</protein>
<dbReference type="Proteomes" id="UP000069773">
    <property type="component" value="Unassembled WGS sequence"/>
</dbReference>
<dbReference type="EMBL" id="BCTA01000017">
    <property type="protein sequence ID" value="GAT07883.1"/>
    <property type="molecule type" value="Genomic_DNA"/>
</dbReference>